<name>A0ABV1WPA2_9ACTN</name>
<keyword evidence="1" id="KW-0812">Transmembrane</keyword>
<evidence type="ECO:0000313" key="2">
    <source>
        <dbReference type="EMBL" id="MER7178703.1"/>
    </source>
</evidence>
<gene>
    <name evidence="2" type="ORF">ABT404_04295</name>
</gene>
<feature type="transmembrane region" description="Helical" evidence="1">
    <location>
        <begin position="49"/>
        <end position="67"/>
    </location>
</feature>
<reference evidence="2 3" key="1">
    <citation type="submission" date="2024-06" db="EMBL/GenBank/DDBJ databases">
        <title>The Natural Products Discovery Center: Release of the First 8490 Sequenced Strains for Exploring Actinobacteria Biosynthetic Diversity.</title>
        <authorList>
            <person name="Kalkreuter E."/>
            <person name="Kautsar S.A."/>
            <person name="Yang D."/>
            <person name="Bader C.D."/>
            <person name="Teijaro C.N."/>
            <person name="Fluegel L."/>
            <person name="Davis C.M."/>
            <person name="Simpson J.R."/>
            <person name="Lauterbach L."/>
            <person name="Steele A.D."/>
            <person name="Gui C."/>
            <person name="Meng S."/>
            <person name="Li G."/>
            <person name="Viehrig K."/>
            <person name="Ye F."/>
            <person name="Su P."/>
            <person name="Kiefer A.F."/>
            <person name="Nichols A."/>
            <person name="Cepeda A.J."/>
            <person name="Yan W."/>
            <person name="Fan B."/>
            <person name="Jiang Y."/>
            <person name="Adhikari A."/>
            <person name="Zheng C.-J."/>
            <person name="Schuster L."/>
            <person name="Cowan T.M."/>
            <person name="Smanski M.J."/>
            <person name="Chevrette M.G."/>
            <person name="De Carvalho L.P.S."/>
            <person name="Shen B."/>
        </authorList>
    </citation>
    <scope>NUCLEOTIDE SEQUENCE [LARGE SCALE GENOMIC DNA]</scope>
    <source>
        <strain evidence="2 3">NPDC000234</strain>
    </source>
</reference>
<keyword evidence="1" id="KW-0472">Membrane</keyword>
<evidence type="ECO:0000313" key="3">
    <source>
        <dbReference type="Proteomes" id="UP001474181"/>
    </source>
</evidence>
<feature type="transmembrane region" description="Helical" evidence="1">
    <location>
        <begin position="21"/>
        <end position="37"/>
    </location>
</feature>
<proteinExistence type="predicted"/>
<comment type="caution">
    <text evidence="2">The sequence shown here is derived from an EMBL/GenBank/DDBJ whole genome shotgun (WGS) entry which is preliminary data.</text>
</comment>
<dbReference type="RefSeq" id="WP_350777298.1">
    <property type="nucleotide sequence ID" value="NZ_JBEPEK010000018.1"/>
</dbReference>
<evidence type="ECO:0000256" key="1">
    <source>
        <dbReference type="SAM" id="Phobius"/>
    </source>
</evidence>
<organism evidence="2 3">
    <name type="scientific">Streptomyces hyaluromycini</name>
    <dbReference type="NCBI Taxonomy" id="1377993"/>
    <lineage>
        <taxon>Bacteria</taxon>
        <taxon>Bacillati</taxon>
        <taxon>Actinomycetota</taxon>
        <taxon>Actinomycetes</taxon>
        <taxon>Kitasatosporales</taxon>
        <taxon>Streptomycetaceae</taxon>
        <taxon>Streptomyces</taxon>
    </lineage>
</organism>
<accession>A0ABV1WPA2</accession>
<keyword evidence="3" id="KW-1185">Reference proteome</keyword>
<protein>
    <submittedName>
        <fullName evidence="2">PH domain-containing protein</fullName>
    </submittedName>
</protein>
<dbReference type="EMBL" id="JBEPEK010000018">
    <property type="protein sequence ID" value="MER7178703.1"/>
    <property type="molecule type" value="Genomic_DNA"/>
</dbReference>
<sequence length="200" mass="22827">MGEAAGVERVYRRRRRLPGRYFVAAGVTVGVALLQVYTGDSELRRWGSLTFGLMLVMVLVMVPLNLYRAHTRVTAHGITAQWALRGRTWSWREVYDIRVERAPGRNAGTTYPEWITYLYDFEGRRFTLPQLNNWQLDDPYAEVADLCAAATPYRGLTWERRPDVEERIVRRIARGKTWTVAVALALTALIIAVVFAVSPV</sequence>
<feature type="transmembrane region" description="Helical" evidence="1">
    <location>
        <begin position="177"/>
        <end position="197"/>
    </location>
</feature>
<keyword evidence="1" id="KW-1133">Transmembrane helix</keyword>
<dbReference type="Proteomes" id="UP001474181">
    <property type="component" value="Unassembled WGS sequence"/>
</dbReference>